<gene>
    <name evidence="2" type="ORF">ACD661_15755</name>
</gene>
<evidence type="ECO:0008006" key="4">
    <source>
        <dbReference type="Google" id="ProtNLM"/>
    </source>
</evidence>
<keyword evidence="1" id="KW-1133">Transmembrane helix</keyword>
<proteinExistence type="predicted"/>
<name>A0ABW8DEN9_9GAMM</name>
<evidence type="ECO:0000256" key="1">
    <source>
        <dbReference type="SAM" id="Phobius"/>
    </source>
</evidence>
<accession>A0ABW8DEN9</accession>
<reference evidence="2 3" key="1">
    <citation type="submission" date="2024-08" db="EMBL/GenBank/DDBJ databases">
        <title>Draft Genome Sequence of Legionella lytica strain DSB2004, Isolated From a Fire Sprinkler System.</title>
        <authorList>
            <person name="Everhart A.D."/>
            <person name="Kidane D.T."/>
            <person name="Farone A.L."/>
            <person name="Farone M.B."/>
        </authorList>
    </citation>
    <scope>NUCLEOTIDE SEQUENCE [LARGE SCALE GENOMIC DNA]</scope>
    <source>
        <strain evidence="2 3">DSB2004</strain>
    </source>
</reference>
<comment type="caution">
    <text evidence="2">The sequence shown here is derived from an EMBL/GenBank/DDBJ whole genome shotgun (WGS) entry which is preliminary data.</text>
</comment>
<dbReference type="Proteomes" id="UP001615550">
    <property type="component" value="Unassembled WGS sequence"/>
</dbReference>
<evidence type="ECO:0000313" key="2">
    <source>
        <dbReference type="EMBL" id="MFJ1270014.1"/>
    </source>
</evidence>
<keyword evidence="1" id="KW-0472">Membrane</keyword>
<keyword evidence="1" id="KW-0812">Transmembrane</keyword>
<dbReference type="RefSeq" id="WP_400188826.1">
    <property type="nucleotide sequence ID" value="NZ_JBGORX010000011.1"/>
</dbReference>
<evidence type="ECO:0000313" key="3">
    <source>
        <dbReference type="Proteomes" id="UP001615550"/>
    </source>
</evidence>
<dbReference type="EMBL" id="JBGORX010000011">
    <property type="protein sequence ID" value="MFJ1270014.1"/>
    <property type="molecule type" value="Genomic_DNA"/>
</dbReference>
<feature type="transmembrane region" description="Helical" evidence="1">
    <location>
        <begin position="12"/>
        <end position="29"/>
    </location>
</feature>
<organism evidence="2 3">
    <name type="scientific">Legionella lytica</name>
    <dbReference type="NCBI Taxonomy" id="96232"/>
    <lineage>
        <taxon>Bacteria</taxon>
        <taxon>Pseudomonadati</taxon>
        <taxon>Pseudomonadota</taxon>
        <taxon>Gammaproteobacteria</taxon>
        <taxon>Legionellales</taxon>
        <taxon>Legionellaceae</taxon>
        <taxon>Legionella</taxon>
    </lineage>
</organism>
<protein>
    <recommendedName>
        <fullName evidence="4">Transmembrane protein</fullName>
    </recommendedName>
</protein>
<feature type="transmembrane region" description="Helical" evidence="1">
    <location>
        <begin position="60"/>
        <end position="80"/>
    </location>
</feature>
<keyword evidence="3" id="KW-1185">Reference proteome</keyword>
<sequence>MVTTWVVEKRVRLGWLAGIFIYFLLGYLGPSPACNDGSVSYSIGRRGACSHHGGVDHHSLYHLFVIFSGIIVGSSLTYLLTPQSERDQKNGQNIQGLPCQNIEDHLLKLKENGIPDFLIEQERKRLNSIINSAKHNET</sequence>